<gene>
    <name evidence="2" type="ORF">HNO84_23095</name>
</gene>
<proteinExistence type="predicted"/>
<organism evidence="2 3">
    <name type="scientific">Herbaspirillum robiniae</name>
    <dbReference type="NCBI Taxonomy" id="2014887"/>
    <lineage>
        <taxon>Bacteria</taxon>
        <taxon>Pseudomonadati</taxon>
        <taxon>Pseudomonadota</taxon>
        <taxon>Betaproteobacteria</taxon>
        <taxon>Burkholderiales</taxon>
        <taxon>Oxalobacteraceae</taxon>
        <taxon>Herbaspirillum</taxon>
    </lineage>
</organism>
<dbReference type="EMBL" id="JABFMT010000046">
    <property type="protein sequence ID" value="NUU04504.1"/>
    <property type="molecule type" value="Genomic_DNA"/>
</dbReference>
<sequence length="76" mass="8589">MAQATTIIRIIRGKSGYQEFPDGRTTVRFLRWNHIHNVFGEAAMRKFFGNHITILGLWLSGSALLVVLMTFSGIHS</sequence>
<keyword evidence="1" id="KW-0812">Transmembrane</keyword>
<keyword evidence="3" id="KW-1185">Reference proteome</keyword>
<evidence type="ECO:0000256" key="1">
    <source>
        <dbReference type="SAM" id="Phobius"/>
    </source>
</evidence>
<evidence type="ECO:0000313" key="3">
    <source>
        <dbReference type="Proteomes" id="UP000536746"/>
    </source>
</evidence>
<accession>A0ABX2M1F4</accession>
<keyword evidence="1" id="KW-0472">Membrane</keyword>
<protein>
    <submittedName>
        <fullName evidence="2">Uncharacterized protein</fullName>
    </submittedName>
</protein>
<dbReference type="Proteomes" id="UP000536746">
    <property type="component" value="Unassembled WGS sequence"/>
</dbReference>
<feature type="transmembrane region" description="Helical" evidence="1">
    <location>
        <begin position="54"/>
        <end position="74"/>
    </location>
</feature>
<reference evidence="2 3" key="1">
    <citation type="journal article" date="2020" name="Front. Plant Sci.">
        <title>Isolation of Rhizosphere Bacteria That Improve Quality and Water Stress Tolerance in Greenhouse Ornamentals.</title>
        <authorList>
            <person name="Nordstedt N.P."/>
            <person name="Jones M.L."/>
        </authorList>
    </citation>
    <scope>NUCLEOTIDE SEQUENCE [LARGE SCALE GENOMIC DNA]</scope>
    <source>
        <strain evidence="2 3">C6C2</strain>
    </source>
</reference>
<dbReference type="RefSeq" id="WP_148664535.1">
    <property type="nucleotide sequence ID" value="NZ_CP018845.1"/>
</dbReference>
<comment type="caution">
    <text evidence="2">The sequence shown here is derived from an EMBL/GenBank/DDBJ whole genome shotgun (WGS) entry which is preliminary data.</text>
</comment>
<name>A0ABX2M1F4_9BURK</name>
<evidence type="ECO:0000313" key="2">
    <source>
        <dbReference type="EMBL" id="NUU04504.1"/>
    </source>
</evidence>
<keyword evidence="1" id="KW-1133">Transmembrane helix</keyword>